<gene>
    <name evidence="1" type="ORF">FPZ08_07885</name>
</gene>
<evidence type="ECO:0000313" key="2">
    <source>
        <dbReference type="Proteomes" id="UP000315364"/>
    </source>
</evidence>
<accession>A0A5B8LS31</accession>
<name>A0A5B8LS31_9HYPH</name>
<protein>
    <recommendedName>
        <fullName evidence="3">XRE family transcriptional regulator</fullName>
    </recommendedName>
</protein>
<proteinExistence type="predicted"/>
<reference evidence="1 2" key="1">
    <citation type="submission" date="2019-07" db="EMBL/GenBank/DDBJ databases">
        <title>Full genome sequence of Devosia sp. Gsoil 520.</title>
        <authorList>
            <person name="Im W.-T."/>
        </authorList>
    </citation>
    <scope>NUCLEOTIDE SEQUENCE [LARGE SCALE GENOMIC DNA]</scope>
    <source>
        <strain evidence="1 2">Gsoil 520</strain>
    </source>
</reference>
<organism evidence="1 2">
    <name type="scientific">Devosia ginsengisoli</name>
    <dbReference type="NCBI Taxonomy" id="400770"/>
    <lineage>
        <taxon>Bacteria</taxon>
        <taxon>Pseudomonadati</taxon>
        <taxon>Pseudomonadota</taxon>
        <taxon>Alphaproteobacteria</taxon>
        <taxon>Hyphomicrobiales</taxon>
        <taxon>Devosiaceae</taxon>
        <taxon>Devosia</taxon>
    </lineage>
</organism>
<evidence type="ECO:0008006" key="3">
    <source>
        <dbReference type="Google" id="ProtNLM"/>
    </source>
</evidence>
<dbReference type="Proteomes" id="UP000315364">
    <property type="component" value="Chromosome"/>
</dbReference>
<dbReference type="AlphaFoldDB" id="A0A5B8LS31"/>
<dbReference type="EMBL" id="CP042304">
    <property type="protein sequence ID" value="QDZ10681.1"/>
    <property type="molecule type" value="Genomic_DNA"/>
</dbReference>
<sequence length="79" mass="8830">MTLPIDPARRSPKGDHNRRIALGLELEQFAVEAGVELEALRQYELTSPDQDFDLAVADRVGRALERLEAHPPPSQRVVT</sequence>
<evidence type="ECO:0000313" key="1">
    <source>
        <dbReference type="EMBL" id="QDZ10681.1"/>
    </source>
</evidence>
<keyword evidence="2" id="KW-1185">Reference proteome</keyword>
<dbReference type="RefSeq" id="WP_146289467.1">
    <property type="nucleotide sequence ID" value="NZ_CP042304.1"/>
</dbReference>
<dbReference type="OrthoDB" id="7949894at2"/>
<dbReference type="KEGG" id="dea:FPZ08_07885"/>